<dbReference type="AlphaFoldDB" id="A0A558HU78"/>
<dbReference type="EC" id="3.1.21.7" evidence="6"/>
<reference evidence="7 8" key="1">
    <citation type="submission" date="2019-07" db="EMBL/GenBank/DDBJ databases">
        <title>Diversity of Bacteria from Kongsfjorden, Arctic.</title>
        <authorList>
            <person name="Yu Y."/>
        </authorList>
    </citation>
    <scope>NUCLEOTIDE SEQUENCE [LARGE SCALE GENOMIC DNA]</scope>
    <source>
        <strain evidence="7 8">SM1923</strain>
    </source>
</reference>
<comment type="function">
    <text evidence="6">DNA repair enzyme involved in the repair of deaminated bases. Selectively cleaves double-stranded DNA at the second phosphodiester bond 3' to a deoxyinosine leaving behind the intact lesion on the nicked DNA.</text>
</comment>
<keyword evidence="4 6" id="KW-0255">Endonuclease</keyword>
<dbReference type="PANTHER" id="PTHR28511:SF1">
    <property type="entry name" value="ENDONUCLEASE V"/>
    <property type="match status" value="1"/>
</dbReference>
<dbReference type="GO" id="GO:0016891">
    <property type="term" value="F:RNA endonuclease activity producing 5'-phosphomonoesters, hydrolytic mechanism"/>
    <property type="evidence" value="ECO:0007669"/>
    <property type="project" value="TreeGrafter"/>
</dbReference>
<keyword evidence="8" id="KW-1185">Reference proteome</keyword>
<evidence type="ECO:0000313" key="8">
    <source>
        <dbReference type="Proteomes" id="UP000319941"/>
    </source>
</evidence>
<keyword evidence="6" id="KW-0227">DNA damage</keyword>
<comment type="caution">
    <text evidence="7">The sequence shown here is derived from an EMBL/GenBank/DDBJ whole genome shotgun (WGS) entry which is preliminary data.</text>
</comment>
<evidence type="ECO:0000256" key="5">
    <source>
        <dbReference type="ARBA" id="ARBA00022801"/>
    </source>
</evidence>
<dbReference type="GO" id="GO:0043737">
    <property type="term" value="F:deoxyribonuclease V activity"/>
    <property type="evidence" value="ECO:0007669"/>
    <property type="project" value="UniProtKB-UniRule"/>
</dbReference>
<dbReference type="Gene3D" id="3.30.2170.10">
    <property type="entry name" value="archaeoglobus fulgidus dsm 4304 superfamily"/>
    <property type="match status" value="1"/>
</dbReference>
<dbReference type="Pfam" id="PF04493">
    <property type="entry name" value="Endonuclease_5"/>
    <property type="match status" value="1"/>
</dbReference>
<feature type="binding site" evidence="6">
    <location>
        <position position="116"/>
    </location>
    <ligand>
        <name>Mg(2+)</name>
        <dbReference type="ChEBI" id="CHEBI:18420"/>
    </ligand>
</feature>
<evidence type="ECO:0000256" key="4">
    <source>
        <dbReference type="ARBA" id="ARBA00022759"/>
    </source>
</evidence>
<evidence type="ECO:0000256" key="2">
    <source>
        <dbReference type="ARBA" id="ARBA00022490"/>
    </source>
</evidence>
<dbReference type="RefSeq" id="WP_024950742.1">
    <property type="nucleotide sequence ID" value="NZ_CAWOWR010000076.1"/>
</dbReference>
<comment type="similarity">
    <text evidence="6">Belongs to the endonuclease V family.</text>
</comment>
<organism evidence="7 8">
    <name type="scientific">Cobetia crustatorum</name>
    <dbReference type="NCBI Taxonomy" id="553385"/>
    <lineage>
        <taxon>Bacteria</taxon>
        <taxon>Pseudomonadati</taxon>
        <taxon>Pseudomonadota</taxon>
        <taxon>Gammaproteobacteria</taxon>
        <taxon>Oceanospirillales</taxon>
        <taxon>Halomonadaceae</taxon>
        <taxon>Cobetia</taxon>
    </lineage>
</organism>
<sequence length="251" mass="27610">MMSALHDWSLTPTVAVALQRELATRLSLIPPAGWTSPDAWPATITGVDIGFEEEGAITRAAVVTLDLATLEPLEQRLVRQPTRMAYIPGLLSFRELPAAIAALELLQQPPECLMVDGHGIAHPRRLGVAAHLGLWCDLPALGVAKKRLCGKHDEPGEERGDWVALMDRVREPDAALGLIDDPTRAKREQRSRLGAVLRSRINVKPVFVSPGHRMDLETALALTRHCLGKTKLPEPTRLADQLASRRLKQLR</sequence>
<evidence type="ECO:0000256" key="6">
    <source>
        <dbReference type="HAMAP-Rule" id="MF_00801"/>
    </source>
</evidence>
<keyword evidence="2 6" id="KW-0963">Cytoplasm</keyword>
<gene>
    <name evidence="6" type="primary">nfi</name>
    <name evidence="7" type="ORF">FQP86_03155</name>
</gene>
<evidence type="ECO:0000313" key="7">
    <source>
        <dbReference type="EMBL" id="TVU72687.1"/>
    </source>
</evidence>
<dbReference type="GO" id="GO:0003727">
    <property type="term" value="F:single-stranded RNA binding"/>
    <property type="evidence" value="ECO:0007669"/>
    <property type="project" value="TreeGrafter"/>
</dbReference>
<feature type="binding site" evidence="6">
    <location>
        <position position="48"/>
    </location>
    <ligand>
        <name>Mg(2+)</name>
        <dbReference type="ChEBI" id="CHEBI:18420"/>
    </ligand>
</feature>
<accession>A0A558HU78</accession>
<dbReference type="GO" id="GO:0005737">
    <property type="term" value="C:cytoplasm"/>
    <property type="evidence" value="ECO:0007669"/>
    <property type="project" value="UniProtKB-SubCell"/>
</dbReference>
<dbReference type="GO" id="GO:0000287">
    <property type="term" value="F:magnesium ion binding"/>
    <property type="evidence" value="ECO:0007669"/>
    <property type="project" value="UniProtKB-UniRule"/>
</dbReference>
<keyword evidence="5 6" id="KW-0378">Hydrolase</keyword>
<comment type="subcellular location">
    <subcellularLocation>
        <location evidence="1 6">Cytoplasm</location>
    </subcellularLocation>
</comment>
<dbReference type="PANTHER" id="PTHR28511">
    <property type="entry name" value="ENDONUCLEASE V"/>
    <property type="match status" value="1"/>
</dbReference>
<comment type="catalytic activity">
    <reaction evidence="6">
        <text>Endonucleolytic cleavage at apurinic or apyrimidinic sites to products with a 5'-phosphate.</text>
        <dbReference type="EC" id="3.1.21.7"/>
    </reaction>
</comment>
<feature type="site" description="Interaction with target DNA" evidence="6">
    <location>
        <position position="86"/>
    </location>
</feature>
<protein>
    <recommendedName>
        <fullName evidence="6">Endonuclease V</fullName>
        <ecNumber evidence="6">3.1.21.7</ecNumber>
    </recommendedName>
    <alternativeName>
        <fullName evidence="6">Deoxyinosine 3'endonuclease</fullName>
    </alternativeName>
    <alternativeName>
        <fullName evidence="6">Deoxyribonuclease V</fullName>
        <shortName evidence="6">DNase V</shortName>
    </alternativeName>
</protein>
<keyword evidence="3 6" id="KW-0540">Nuclease</keyword>
<dbReference type="InterPro" id="IPR007581">
    <property type="entry name" value="Endonuclease-V"/>
</dbReference>
<dbReference type="NCBIfam" id="NF008629">
    <property type="entry name" value="PRK11617.1"/>
    <property type="match status" value="1"/>
</dbReference>
<dbReference type="OrthoDB" id="9790916at2"/>
<evidence type="ECO:0000256" key="1">
    <source>
        <dbReference type="ARBA" id="ARBA00004496"/>
    </source>
</evidence>
<keyword evidence="6" id="KW-0234">DNA repair</keyword>
<dbReference type="CDD" id="cd06559">
    <property type="entry name" value="Endonuclease_V"/>
    <property type="match status" value="1"/>
</dbReference>
<keyword evidence="6" id="KW-0479">Metal-binding</keyword>
<dbReference type="GO" id="GO:0006281">
    <property type="term" value="P:DNA repair"/>
    <property type="evidence" value="ECO:0007669"/>
    <property type="project" value="UniProtKB-UniRule"/>
</dbReference>
<dbReference type="STRING" id="553385.GCA_000591415_00342"/>
<keyword evidence="6" id="KW-0460">Magnesium</keyword>
<dbReference type="HAMAP" id="MF_00801">
    <property type="entry name" value="Endonuclease_5"/>
    <property type="match status" value="1"/>
</dbReference>
<dbReference type="Proteomes" id="UP000319941">
    <property type="component" value="Unassembled WGS sequence"/>
</dbReference>
<proteinExistence type="inferred from homology"/>
<dbReference type="EMBL" id="VNFH01000002">
    <property type="protein sequence ID" value="TVU72687.1"/>
    <property type="molecule type" value="Genomic_DNA"/>
</dbReference>
<name>A0A558HU78_9GAMM</name>
<evidence type="ECO:0000256" key="3">
    <source>
        <dbReference type="ARBA" id="ARBA00022722"/>
    </source>
</evidence>
<comment type="cofactor">
    <cofactor evidence="6">
        <name>Mg(2+)</name>
        <dbReference type="ChEBI" id="CHEBI:18420"/>
    </cofactor>
</comment>